<dbReference type="EMBL" id="CALNXI010000314">
    <property type="protein sequence ID" value="CAH3024670.1"/>
    <property type="molecule type" value="Genomic_DNA"/>
</dbReference>
<feature type="domain" description="Apple" evidence="1">
    <location>
        <begin position="38"/>
        <end position="94"/>
    </location>
</feature>
<dbReference type="Proteomes" id="UP001159427">
    <property type="component" value="Unassembled WGS sequence"/>
</dbReference>
<name>A0ABN8M4W6_9CNID</name>
<proteinExistence type="predicted"/>
<reference evidence="2 3" key="1">
    <citation type="submission" date="2022-05" db="EMBL/GenBank/DDBJ databases">
        <authorList>
            <consortium name="Genoscope - CEA"/>
            <person name="William W."/>
        </authorList>
    </citation>
    <scope>NUCLEOTIDE SEQUENCE [LARGE SCALE GENOMIC DNA]</scope>
</reference>
<dbReference type="Pfam" id="PF00024">
    <property type="entry name" value="PAN_1"/>
    <property type="match status" value="1"/>
</dbReference>
<evidence type="ECO:0000313" key="3">
    <source>
        <dbReference type="Proteomes" id="UP001159427"/>
    </source>
</evidence>
<protein>
    <recommendedName>
        <fullName evidence="1">Apple domain-containing protein</fullName>
    </recommendedName>
</protein>
<dbReference type="SUPFAM" id="SSF57414">
    <property type="entry name" value="Hairpin loop containing domain-like"/>
    <property type="match status" value="1"/>
</dbReference>
<evidence type="ECO:0000313" key="2">
    <source>
        <dbReference type="EMBL" id="CAH3024670.1"/>
    </source>
</evidence>
<sequence length="344" mass="40322">MYFYEQLTTVNKTPQLHMFMLFCQIIDIIQANDVSFYFSLHENSAIEDAQFISHFYSEDVILCAQACSREGKCFTANYKVEQQKCELSNERVEISQAAVITLRGCYLIEKWIVSTSAKLNKCRFSRPGKTRRRLIRRLIPFCLCYWDTLHLGRLCMHLRVSGVNRMATQTLRGKVNNNKAESFFRLNLSVYIDLDSRERAKARDKKQRRSFICMNYHKRSHICDTFLASTKNQTVYNSVLKNRKKKLDGSYISFCVAAVQEHNPFLKWLDFTPQWCTWSGRTSFGDEKITAEQCKEKCKNRCLGVEWWEKSRNCYECTDPSKKTVYTNTNDAGYPPHVFLKSDN</sequence>
<organism evidence="2 3">
    <name type="scientific">Porites evermanni</name>
    <dbReference type="NCBI Taxonomy" id="104178"/>
    <lineage>
        <taxon>Eukaryota</taxon>
        <taxon>Metazoa</taxon>
        <taxon>Cnidaria</taxon>
        <taxon>Anthozoa</taxon>
        <taxon>Hexacorallia</taxon>
        <taxon>Scleractinia</taxon>
        <taxon>Fungiina</taxon>
        <taxon>Poritidae</taxon>
        <taxon>Porites</taxon>
    </lineage>
</organism>
<evidence type="ECO:0000259" key="1">
    <source>
        <dbReference type="Pfam" id="PF00024"/>
    </source>
</evidence>
<comment type="caution">
    <text evidence="2">The sequence shown here is derived from an EMBL/GenBank/DDBJ whole genome shotgun (WGS) entry which is preliminary data.</text>
</comment>
<keyword evidence="3" id="KW-1185">Reference proteome</keyword>
<dbReference type="InterPro" id="IPR003609">
    <property type="entry name" value="Pan_app"/>
</dbReference>
<gene>
    <name evidence="2" type="ORF">PEVE_00023650</name>
</gene>
<accession>A0ABN8M4W6</accession>